<feature type="region of interest" description="Disordered" evidence="1">
    <location>
        <begin position="1"/>
        <end position="30"/>
    </location>
</feature>
<reference evidence="2 3" key="1">
    <citation type="submission" date="2023-08" db="EMBL/GenBank/DDBJ databases">
        <title>Black Yeasts Isolated from many extreme environments.</title>
        <authorList>
            <person name="Coleine C."/>
            <person name="Stajich J.E."/>
            <person name="Selbmann L."/>
        </authorList>
    </citation>
    <scope>NUCLEOTIDE SEQUENCE [LARGE SCALE GENOMIC DNA]</scope>
    <source>
        <strain evidence="2 3">CCFEE 5792</strain>
    </source>
</reference>
<dbReference type="RefSeq" id="XP_064701418.1">
    <property type="nucleotide sequence ID" value="XM_064852443.1"/>
</dbReference>
<gene>
    <name evidence="2" type="ORF">LTR84_008900</name>
</gene>
<feature type="region of interest" description="Disordered" evidence="1">
    <location>
        <begin position="257"/>
        <end position="303"/>
    </location>
</feature>
<proteinExistence type="predicted"/>
<protein>
    <submittedName>
        <fullName evidence="2">Uncharacterized protein</fullName>
    </submittedName>
</protein>
<comment type="caution">
    <text evidence="2">The sequence shown here is derived from an EMBL/GenBank/DDBJ whole genome shotgun (WGS) entry which is preliminary data.</text>
</comment>
<evidence type="ECO:0000313" key="2">
    <source>
        <dbReference type="EMBL" id="KAK5045807.1"/>
    </source>
</evidence>
<name>A0AAV9MX03_9EURO</name>
<feature type="compositionally biased region" description="Polar residues" evidence="1">
    <location>
        <begin position="192"/>
        <end position="203"/>
    </location>
</feature>
<keyword evidence="3" id="KW-1185">Reference proteome</keyword>
<feature type="compositionally biased region" description="Acidic residues" evidence="1">
    <location>
        <begin position="397"/>
        <end position="410"/>
    </location>
</feature>
<dbReference type="Proteomes" id="UP001358417">
    <property type="component" value="Unassembled WGS sequence"/>
</dbReference>
<dbReference type="AlphaFoldDB" id="A0AAV9MX03"/>
<organism evidence="2 3">
    <name type="scientific">Exophiala bonariae</name>
    <dbReference type="NCBI Taxonomy" id="1690606"/>
    <lineage>
        <taxon>Eukaryota</taxon>
        <taxon>Fungi</taxon>
        <taxon>Dikarya</taxon>
        <taxon>Ascomycota</taxon>
        <taxon>Pezizomycotina</taxon>
        <taxon>Eurotiomycetes</taxon>
        <taxon>Chaetothyriomycetidae</taxon>
        <taxon>Chaetothyriales</taxon>
        <taxon>Herpotrichiellaceae</taxon>
        <taxon>Exophiala</taxon>
    </lineage>
</organism>
<feature type="compositionally biased region" description="Polar residues" evidence="1">
    <location>
        <begin position="257"/>
        <end position="267"/>
    </location>
</feature>
<feature type="region of interest" description="Disordered" evidence="1">
    <location>
        <begin position="104"/>
        <end position="205"/>
    </location>
</feature>
<feature type="region of interest" description="Disordered" evidence="1">
    <location>
        <begin position="360"/>
        <end position="410"/>
    </location>
</feature>
<feature type="compositionally biased region" description="Pro residues" evidence="1">
    <location>
        <begin position="7"/>
        <end position="16"/>
    </location>
</feature>
<feature type="compositionally biased region" description="Low complexity" evidence="1">
    <location>
        <begin position="133"/>
        <end position="166"/>
    </location>
</feature>
<dbReference type="EMBL" id="JAVRRD010000034">
    <property type="protein sequence ID" value="KAK5045807.1"/>
    <property type="molecule type" value="Genomic_DNA"/>
</dbReference>
<dbReference type="GeneID" id="89977062"/>
<evidence type="ECO:0000313" key="3">
    <source>
        <dbReference type="Proteomes" id="UP001358417"/>
    </source>
</evidence>
<sequence length="410" mass="44878">MAAPYSPTTPTPPWPSPSTVNQHRSNLTNKRKVDAIVDTNDIDSVSNSSISSQFKKLRLNQQRHGILNPNLNINANNGNFNAHHQNGDLHMQSQLHYQQILTPTSPTSKYRPHIANTDVRPALPPLPPDPTLRRQPSPSLLPSPTLASPRTPTPTARTTRGPTALASSYRRLHDPPAARELPLSPPEPSPRQNSHTRNSSIASSIMAIDETPNRIIINDLEAEIAAIEAAEAEGRNTVFIPDIDKKVSAIPQRLLQNSSNAPVSNDPSAGPGSSAFTFPPNPHSHSHHHPSTTGAHAFPTPSTTPPLATALVLYKDPTSISVPESEDVVRKTIIAARQRAREKAMEDQRDRDRERQVFLSEYRSPGKGQASSLFEQHRGDPDFFDDAMTDHSSVAGDFDDDLDPDAMDIE</sequence>
<evidence type="ECO:0000256" key="1">
    <source>
        <dbReference type="SAM" id="MobiDB-lite"/>
    </source>
</evidence>
<accession>A0AAV9MX03</accession>